<dbReference type="RefSeq" id="WP_272437322.1">
    <property type="nucleotide sequence ID" value="NZ_JAMQKB010000016.1"/>
</dbReference>
<name>A0A9X3WY89_9BACI</name>
<feature type="domain" description="Methyltransferase small" evidence="3">
    <location>
        <begin position="28"/>
        <end position="195"/>
    </location>
</feature>
<evidence type="ECO:0000259" key="3">
    <source>
        <dbReference type="Pfam" id="PF05175"/>
    </source>
</evidence>
<dbReference type="InterPro" id="IPR007848">
    <property type="entry name" value="Small_mtfrase_dom"/>
</dbReference>
<dbReference type="GO" id="GO:0032259">
    <property type="term" value="P:methylation"/>
    <property type="evidence" value="ECO:0007669"/>
    <property type="project" value="UniProtKB-KW"/>
</dbReference>
<proteinExistence type="predicted"/>
<evidence type="ECO:0000313" key="4">
    <source>
        <dbReference type="EMBL" id="MDC3425509.1"/>
    </source>
</evidence>
<dbReference type="PANTHER" id="PTHR47816:SF4">
    <property type="entry name" value="RIBOSOMAL RNA SMALL SUBUNIT METHYLTRANSFERASE C"/>
    <property type="match status" value="1"/>
</dbReference>
<keyword evidence="1 4" id="KW-0489">Methyltransferase</keyword>
<dbReference type="Gene3D" id="3.40.50.150">
    <property type="entry name" value="Vaccinia Virus protein VP39"/>
    <property type="match status" value="1"/>
</dbReference>
<comment type="caution">
    <text evidence="4">The sequence shown here is derived from an EMBL/GenBank/DDBJ whole genome shotgun (WGS) entry which is preliminary data.</text>
</comment>
<sequence length="204" mass="23099">MPDHYFSRHPHSKSSPKSWEYKLKGNVFTFTTDHGVFSKNEVDFGSRILIDTFKEPQIEGEILDLGCGYGPVGLSLAKTFPNRHFYLTDVNERAVTLAEHNAKQNNITNVTFQLSDRFEQLADKTFAAVLTNPPIRAGKKIVYQIFEDSYRYLNPSGTLWVVIQKKQGAPSAQAKLMERFGNAEVTTKKKGYHILVSKKVDPNS</sequence>
<dbReference type="CDD" id="cd02440">
    <property type="entry name" value="AdoMet_MTases"/>
    <property type="match status" value="1"/>
</dbReference>
<evidence type="ECO:0000256" key="2">
    <source>
        <dbReference type="ARBA" id="ARBA00022679"/>
    </source>
</evidence>
<dbReference type="Pfam" id="PF05175">
    <property type="entry name" value="MTS"/>
    <property type="match status" value="1"/>
</dbReference>
<keyword evidence="2" id="KW-0808">Transferase</keyword>
<organism evidence="4 5">
    <name type="scientific">Terrihalobacillus insolitus</name>
    <dbReference type="NCBI Taxonomy" id="2950438"/>
    <lineage>
        <taxon>Bacteria</taxon>
        <taxon>Bacillati</taxon>
        <taxon>Bacillota</taxon>
        <taxon>Bacilli</taxon>
        <taxon>Bacillales</taxon>
        <taxon>Bacillaceae</taxon>
        <taxon>Terrihalobacillus</taxon>
    </lineage>
</organism>
<dbReference type="InterPro" id="IPR046977">
    <property type="entry name" value="RsmC/RlmG"/>
</dbReference>
<dbReference type="InterPro" id="IPR029063">
    <property type="entry name" value="SAM-dependent_MTases_sf"/>
</dbReference>
<dbReference type="PANTHER" id="PTHR47816">
    <property type="entry name" value="RIBOSOMAL RNA SMALL SUBUNIT METHYLTRANSFERASE C"/>
    <property type="match status" value="1"/>
</dbReference>
<protein>
    <submittedName>
        <fullName evidence="4">Class I SAM-dependent methyltransferase</fullName>
    </submittedName>
</protein>
<dbReference type="SUPFAM" id="SSF53335">
    <property type="entry name" value="S-adenosyl-L-methionine-dependent methyltransferases"/>
    <property type="match status" value="1"/>
</dbReference>
<dbReference type="Proteomes" id="UP001145050">
    <property type="component" value="Unassembled WGS sequence"/>
</dbReference>
<dbReference type="EMBL" id="JAMQKB010000016">
    <property type="protein sequence ID" value="MDC3425509.1"/>
    <property type="molecule type" value="Genomic_DNA"/>
</dbReference>
<gene>
    <name evidence="4" type="ORF">NC797_13465</name>
</gene>
<evidence type="ECO:0000256" key="1">
    <source>
        <dbReference type="ARBA" id="ARBA00022603"/>
    </source>
</evidence>
<evidence type="ECO:0000313" key="5">
    <source>
        <dbReference type="Proteomes" id="UP001145050"/>
    </source>
</evidence>
<dbReference type="AlphaFoldDB" id="A0A9X3WY89"/>
<keyword evidence="5" id="KW-1185">Reference proteome</keyword>
<accession>A0A9X3WY89</accession>
<dbReference type="GO" id="GO:0008757">
    <property type="term" value="F:S-adenosylmethionine-dependent methyltransferase activity"/>
    <property type="evidence" value="ECO:0007669"/>
    <property type="project" value="InterPro"/>
</dbReference>
<reference evidence="4" key="1">
    <citation type="submission" date="2022-06" db="EMBL/GenBank/DDBJ databases">
        <title>Aquibacillus sp. a new bacterium isolated from soil saline samples.</title>
        <authorList>
            <person name="Galisteo C."/>
            <person name="De La Haba R."/>
            <person name="Sanchez-Porro C."/>
            <person name="Ventosa A."/>
        </authorList>
    </citation>
    <scope>NUCLEOTIDE SEQUENCE</scope>
    <source>
        <strain evidence="4">3ASR75-11</strain>
    </source>
</reference>